<dbReference type="Proteomes" id="UP001595698">
    <property type="component" value="Unassembled WGS sequence"/>
</dbReference>
<protein>
    <submittedName>
        <fullName evidence="2">Uncharacterized protein</fullName>
    </submittedName>
</protein>
<feature type="coiled-coil region" evidence="1">
    <location>
        <begin position="16"/>
        <end position="43"/>
    </location>
</feature>
<dbReference type="RefSeq" id="WP_386189181.1">
    <property type="nucleotide sequence ID" value="NZ_JBHSBC010000008.1"/>
</dbReference>
<evidence type="ECO:0000313" key="3">
    <source>
        <dbReference type="Proteomes" id="UP001595698"/>
    </source>
</evidence>
<organism evidence="2 3">
    <name type="scientific">Streptosporangium jomthongense</name>
    <dbReference type="NCBI Taxonomy" id="1193683"/>
    <lineage>
        <taxon>Bacteria</taxon>
        <taxon>Bacillati</taxon>
        <taxon>Actinomycetota</taxon>
        <taxon>Actinomycetes</taxon>
        <taxon>Streptosporangiales</taxon>
        <taxon>Streptosporangiaceae</taxon>
        <taxon>Streptosporangium</taxon>
    </lineage>
</organism>
<dbReference type="EMBL" id="JBHSBC010000008">
    <property type="protein sequence ID" value="MFC3980199.1"/>
    <property type="molecule type" value="Genomic_DNA"/>
</dbReference>
<name>A0ABV8EVY6_9ACTN</name>
<keyword evidence="1" id="KW-0175">Coiled coil</keyword>
<sequence>MENLETLMIRDWFRTRAALIRRLDAADRLLEEAREEAAKEASVSGSHRKTVLMQAATIRTLEARLDLLQRANMARDRVR</sequence>
<evidence type="ECO:0000256" key="1">
    <source>
        <dbReference type="SAM" id="Coils"/>
    </source>
</evidence>
<proteinExistence type="predicted"/>
<accession>A0ABV8EVY6</accession>
<evidence type="ECO:0000313" key="2">
    <source>
        <dbReference type="EMBL" id="MFC3980199.1"/>
    </source>
</evidence>
<keyword evidence="3" id="KW-1185">Reference proteome</keyword>
<reference evidence="3" key="1">
    <citation type="journal article" date="2019" name="Int. J. Syst. Evol. Microbiol.">
        <title>The Global Catalogue of Microorganisms (GCM) 10K type strain sequencing project: providing services to taxonomists for standard genome sequencing and annotation.</title>
        <authorList>
            <consortium name="The Broad Institute Genomics Platform"/>
            <consortium name="The Broad Institute Genome Sequencing Center for Infectious Disease"/>
            <person name="Wu L."/>
            <person name="Ma J."/>
        </authorList>
    </citation>
    <scope>NUCLEOTIDE SEQUENCE [LARGE SCALE GENOMIC DNA]</scope>
    <source>
        <strain evidence="3">TBRC 7912</strain>
    </source>
</reference>
<comment type="caution">
    <text evidence="2">The sequence shown here is derived from an EMBL/GenBank/DDBJ whole genome shotgun (WGS) entry which is preliminary data.</text>
</comment>
<gene>
    <name evidence="2" type="ORF">ACFOYY_08720</name>
</gene>